<comment type="caution">
    <text evidence="2">The sequence shown here is derived from an EMBL/GenBank/DDBJ whole genome shotgun (WGS) entry which is preliminary data.</text>
</comment>
<proteinExistence type="predicted"/>
<name>A0A0D0VIQ7_9ACTN</name>
<gene>
    <name evidence="2" type="ORF">TK50_22415</name>
</gene>
<dbReference type="AlphaFoldDB" id="A0A0D0VIQ7"/>
<dbReference type="EMBL" id="JXSX01000003">
    <property type="protein sequence ID" value="KIR60653.1"/>
    <property type="molecule type" value="Genomic_DNA"/>
</dbReference>
<dbReference type="Gene3D" id="2.60.40.2880">
    <property type="entry name" value="MmpS1-5, C-terminal soluble domain"/>
    <property type="match status" value="1"/>
</dbReference>
<dbReference type="PATRIC" id="fig|47853.6.peg.4689"/>
<dbReference type="PROSITE" id="PS51257">
    <property type="entry name" value="PROKAR_LIPOPROTEIN"/>
    <property type="match status" value="1"/>
</dbReference>
<dbReference type="InterPro" id="IPR038468">
    <property type="entry name" value="MmpS_C"/>
</dbReference>
<evidence type="ECO:0000313" key="3">
    <source>
        <dbReference type="Proteomes" id="UP000032254"/>
    </source>
</evidence>
<sequence length="129" mass="13270">MRRTLSASPWRVLPGSLLLGPVLLLASACADTGPLEVRYELTGEPGVTVGPVIVVPAEGGDGTATQRTTQETGPVPWQATLVVERGETTLEATPSRGALTCRIVVEGREAARVTGVPGQPVTCSAPVGE</sequence>
<dbReference type="Proteomes" id="UP000032254">
    <property type="component" value="Unassembled WGS sequence"/>
</dbReference>
<evidence type="ECO:0000256" key="1">
    <source>
        <dbReference type="SAM" id="SignalP"/>
    </source>
</evidence>
<dbReference type="RefSeq" id="WP_043966883.1">
    <property type="nucleotide sequence ID" value="NZ_JBEZEN010000025.1"/>
</dbReference>
<feature type="signal peptide" evidence="1">
    <location>
        <begin position="1"/>
        <end position="30"/>
    </location>
</feature>
<keyword evidence="3" id="KW-1185">Reference proteome</keyword>
<dbReference type="OrthoDB" id="3393610at2"/>
<dbReference type="GeneID" id="301306806"/>
<feature type="chain" id="PRO_5002223566" evidence="1">
    <location>
        <begin position="31"/>
        <end position="129"/>
    </location>
</feature>
<evidence type="ECO:0000313" key="2">
    <source>
        <dbReference type="EMBL" id="KIR60653.1"/>
    </source>
</evidence>
<organism evidence="2 3">
    <name type="scientific">Micromonospora haikouensis</name>
    <dbReference type="NCBI Taxonomy" id="686309"/>
    <lineage>
        <taxon>Bacteria</taxon>
        <taxon>Bacillati</taxon>
        <taxon>Actinomycetota</taxon>
        <taxon>Actinomycetes</taxon>
        <taxon>Micromonosporales</taxon>
        <taxon>Micromonosporaceae</taxon>
        <taxon>Micromonospora</taxon>
    </lineage>
</organism>
<accession>A0A0D0VIQ7</accession>
<keyword evidence="1" id="KW-0732">Signal</keyword>
<protein>
    <submittedName>
        <fullName evidence="2">Uncharacterized protein</fullName>
    </submittedName>
</protein>
<reference evidence="2 3" key="1">
    <citation type="submission" date="2015-01" db="EMBL/GenBank/DDBJ databases">
        <title>Sequencing and annotation of Micromonospora carbonacea strain JXNU-1 genome.</title>
        <authorList>
            <person name="Long Z."/>
            <person name="Huang Y."/>
            <person name="Jiang Y."/>
        </authorList>
    </citation>
    <scope>NUCLEOTIDE SEQUENCE [LARGE SCALE GENOMIC DNA]</scope>
    <source>
        <strain evidence="2 3">JXNU-1</strain>
    </source>
</reference>